<feature type="domain" description="ThuA-like" evidence="1">
    <location>
        <begin position="44"/>
        <end position="266"/>
    </location>
</feature>
<dbReference type="InterPro" id="IPR029010">
    <property type="entry name" value="ThuA-like"/>
</dbReference>
<sequence>MLNSVTNIELLKYLFSVLFVALLIGASTADTFAKPPKNHLKNKNVLVYTKNGEGFVHDNIPFAVASLEKMAVEYKFNITVTDNPNYFTEENLKSIDLMVFPSTNNEVFTNDAQRLAFRRYIQSGGGIVGLHSVVGTERNWEWFKMLIGGRFVWHPKYQKLAINKLDGSHVSMEGMPGIWEKEDECYLMKELYPGIKVLMAHDLTSLNNEQNEKVKELTASFHRYYPAVWHQDFDGGVAWITALGHNKKDYEDPTYLKHVYQGMNYVASRVSKKDYSKAYAKAWNSPVQFK</sequence>
<dbReference type="AlphaFoldDB" id="A0A0H4PI85"/>
<gene>
    <name evidence="2" type="ORF">CA2015_4521</name>
</gene>
<accession>A0A0H4PI85</accession>
<dbReference type="Gene3D" id="3.40.50.880">
    <property type="match status" value="1"/>
</dbReference>
<evidence type="ECO:0000313" key="3">
    <source>
        <dbReference type="Proteomes" id="UP000036520"/>
    </source>
</evidence>
<keyword evidence="3" id="KW-1185">Reference proteome</keyword>
<organism evidence="2 3">
    <name type="scientific">Cyclobacterium amurskyense</name>
    <dbReference type="NCBI Taxonomy" id="320787"/>
    <lineage>
        <taxon>Bacteria</taxon>
        <taxon>Pseudomonadati</taxon>
        <taxon>Bacteroidota</taxon>
        <taxon>Cytophagia</taxon>
        <taxon>Cytophagales</taxon>
        <taxon>Cyclobacteriaceae</taxon>
        <taxon>Cyclobacterium</taxon>
    </lineage>
</organism>
<dbReference type="OrthoDB" id="9816308at2"/>
<dbReference type="Proteomes" id="UP000036520">
    <property type="component" value="Chromosome"/>
</dbReference>
<dbReference type="InterPro" id="IPR029062">
    <property type="entry name" value="Class_I_gatase-like"/>
</dbReference>
<dbReference type="KEGG" id="camu:CA2015_4521"/>
<proteinExistence type="predicted"/>
<reference evidence="2 3" key="1">
    <citation type="submission" date="2015-07" db="EMBL/GenBank/DDBJ databases">
        <authorList>
            <person name="Kim K.M."/>
        </authorList>
    </citation>
    <scope>NUCLEOTIDE SEQUENCE [LARGE SCALE GENOMIC DNA]</scope>
    <source>
        <strain evidence="2 3">KCTC 12363</strain>
    </source>
</reference>
<dbReference type="PANTHER" id="PTHR40469">
    <property type="entry name" value="SECRETED GLYCOSYL HYDROLASE"/>
    <property type="match status" value="1"/>
</dbReference>
<name>A0A0H4PI85_9BACT</name>
<dbReference type="PANTHER" id="PTHR40469:SF2">
    <property type="entry name" value="GALACTOSE-BINDING DOMAIN-LIKE SUPERFAMILY PROTEIN"/>
    <property type="match status" value="1"/>
</dbReference>
<evidence type="ECO:0000313" key="2">
    <source>
        <dbReference type="EMBL" id="AKP53859.1"/>
    </source>
</evidence>
<protein>
    <submittedName>
        <fullName evidence="2">Crp/FNR family transcriptional regulator</fullName>
    </submittedName>
</protein>
<dbReference type="RefSeq" id="WP_048643916.1">
    <property type="nucleotide sequence ID" value="NZ_CP012040.1"/>
</dbReference>
<dbReference type="EMBL" id="CP012040">
    <property type="protein sequence ID" value="AKP53859.1"/>
    <property type="molecule type" value="Genomic_DNA"/>
</dbReference>
<evidence type="ECO:0000259" key="1">
    <source>
        <dbReference type="Pfam" id="PF06283"/>
    </source>
</evidence>
<dbReference type="Pfam" id="PF06283">
    <property type="entry name" value="ThuA"/>
    <property type="match status" value="1"/>
</dbReference>
<dbReference type="SUPFAM" id="SSF52317">
    <property type="entry name" value="Class I glutamine amidotransferase-like"/>
    <property type="match status" value="1"/>
</dbReference>
<dbReference type="STRING" id="320787.CA2015_4521"/>